<evidence type="ECO:0000259" key="10">
    <source>
        <dbReference type="PROSITE" id="PS50109"/>
    </source>
</evidence>
<keyword evidence="3 7" id="KW-0597">Phosphoprotein</keyword>
<dbReference type="Gene3D" id="3.30.565.10">
    <property type="entry name" value="Histidine kinase-like ATPase, C-terminal domain"/>
    <property type="match status" value="1"/>
</dbReference>
<evidence type="ECO:0000256" key="6">
    <source>
        <dbReference type="ARBA" id="ARBA00023012"/>
    </source>
</evidence>
<dbReference type="InterPro" id="IPR001789">
    <property type="entry name" value="Sig_transdc_resp-reg_receiver"/>
</dbReference>
<evidence type="ECO:0000259" key="11">
    <source>
        <dbReference type="PROSITE" id="PS50110"/>
    </source>
</evidence>
<dbReference type="CDD" id="cd00130">
    <property type="entry name" value="PAS"/>
    <property type="match status" value="1"/>
</dbReference>
<dbReference type="SUPFAM" id="SSF55785">
    <property type="entry name" value="PYP-like sensor domain (PAS domain)"/>
    <property type="match status" value="1"/>
</dbReference>
<evidence type="ECO:0000256" key="9">
    <source>
        <dbReference type="SAM" id="MobiDB-lite"/>
    </source>
</evidence>
<dbReference type="EC" id="2.7.13.3" evidence="2"/>
<feature type="domain" description="Response regulatory" evidence="11">
    <location>
        <begin position="9"/>
        <end position="125"/>
    </location>
</feature>
<dbReference type="Gene3D" id="1.10.287.130">
    <property type="match status" value="1"/>
</dbReference>
<dbReference type="Gene3D" id="3.40.50.2300">
    <property type="match status" value="1"/>
</dbReference>
<dbReference type="Pfam" id="PF13426">
    <property type="entry name" value="PAS_9"/>
    <property type="match status" value="1"/>
</dbReference>
<dbReference type="InterPro" id="IPR005467">
    <property type="entry name" value="His_kinase_dom"/>
</dbReference>
<dbReference type="Gene3D" id="3.30.450.20">
    <property type="entry name" value="PAS domain"/>
    <property type="match status" value="1"/>
</dbReference>
<dbReference type="PRINTS" id="PR00344">
    <property type="entry name" value="BCTRLSENSOR"/>
</dbReference>
<dbReference type="InterPro" id="IPR003018">
    <property type="entry name" value="GAF"/>
</dbReference>
<evidence type="ECO:0000313" key="12">
    <source>
        <dbReference type="EMBL" id="GGJ04423.1"/>
    </source>
</evidence>
<dbReference type="InterPro" id="IPR003594">
    <property type="entry name" value="HATPase_dom"/>
</dbReference>
<dbReference type="NCBIfam" id="TIGR00229">
    <property type="entry name" value="sensory_box"/>
    <property type="match status" value="1"/>
</dbReference>
<dbReference type="InterPro" id="IPR029016">
    <property type="entry name" value="GAF-like_dom_sf"/>
</dbReference>
<dbReference type="PANTHER" id="PTHR43711">
    <property type="entry name" value="TWO-COMPONENT HISTIDINE KINASE"/>
    <property type="match status" value="1"/>
</dbReference>
<name>A0A830EEK2_9EURY</name>
<dbReference type="SUPFAM" id="SSF55874">
    <property type="entry name" value="ATPase domain of HSP90 chaperone/DNA topoisomerase II/histidine kinase"/>
    <property type="match status" value="1"/>
</dbReference>
<feature type="coiled-coil region" evidence="8">
    <location>
        <begin position="402"/>
        <end position="429"/>
    </location>
</feature>
<keyword evidence="4" id="KW-0808">Transferase</keyword>
<evidence type="ECO:0000256" key="1">
    <source>
        <dbReference type="ARBA" id="ARBA00000085"/>
    </source>
</evidence>
<proteinExistence type="predicted"/>
<dbReference type="OrthoDB" id="8127at2157"/>
<dbReference type="Pfam" id="PF00512">
    <property type="entry name" value="HisKA"/>
    <property type="match status" value="1"/>
</dbReference>
<dbReference type="GO" id="GO:0000155">
    <property type="term" value="F:phosphorelay sensor kinase activity"/>
    <property type="evidence" value="ECO:0007669"/>
    <property type="project" value="InterPro"/>
</dbReference>
<organism evidence="12 13">
    <name type="scientific">Halobellus salinus</name>
    <dbReference type="NCBI Taxonomy" id="931585"/>
    <lineage>
        <taxon>Archaea</taxon>
        <taxon>Methanobacteriati</taxon>
        <taxon>Methanobacteriota</taxon>
        <taxon>Stenosarchaea group</taxon>
        <taxon>Halobacteria</taxon>
        <taxon>Halobacteriales</taxon>
        <taxon>Haloferacaceae</taxon>
        <taxon>Halobellus</taxon>
    </lineage>
</organism>
<dbReference type="InterPro" id="IPR011006">
    <property type="entry name" value="CheY-like_superfamily"/>
</dbReference>
<dbReference type="InterPro" id="IPR036890">
    <property type="entry name" value="HATPase_C_sf"/>
</dbReference>
<feature type="compositionally biased region" description="Basic and acidic residues" evidence="9">
    <location>
        <begin position="536"/>
        <end position="553"/>
    </location>
</feature>
<dbReference type="PANTHER" id="PTHR43711:SF1">
    <property type="entry name" value="HISTIDINE KINASE 1"/>
    <property type="match status" value="1"/>
</dbReference>
<evidence type="ECO:0000256" key="8">
    <source>
        <dbReference type="SAM" id="Coils"/>
    </source>
</evidence>
<dbReference type="Pfam" id="PF00072">
    <property type="entry name" value="Response_reg"/>
    <property type="match status" value="1"/>
</dbReference>
<dbReference type="Pfam" id="PF02518">
    <property type="entry name" value="HATPase_c"/>
    <property type="match status" value="1"/>
</dbReference>
<reference evidence="12" key="1">
    <citation type="journal article" date="2014" name="Int. J. Syst. Evol. Microbiol.">
        <title>Complete genome sequence of Corynebacterium casei LMG S-19264T (=DSM 44701T), isolated from a smear-ripened cheese.</title>
        <authorList>
            <consortium name="US DOE Joint Genome Institute (JGI-PGF)"/>
            <person name="Walter F."/>
            <person name="Albersmeier A."/>
            <person name="Kalinowski J."/>
            <person name="Ruckert C."/>
        </authorList>
    </citation>
    <scope>NUCLEOTIDE SEQUENCE</scope>
    <source>
        <strain evidence="12">JCM 14359</strain>
    </source>
</reference>
<dbReference type="Proteomes" id="UP000653099">
    <property type="component" value="Unassembled WGS sequence"/>
</dbReference>
<evidence type="ECO:0000256" key="4">
    <source>
        <dbReference type="ARBA" id="ARBA00022679"/>
    </source>
</evidence>
<feature type="region of interest" description="Disordered" evidence="9">
    <location>
        <begin position="533"/>
        <end position="572"/>
    </location>
</feature>
<reference evidence="12" key="2">
    <citation type="submission" date="2020-09" db="EMBL/GenBank/DDBJ databases">
        <authorList>
            <person name="Sun Q."/>
            <person name="Ohkuma M."/>
        </authorList>
    </citation>
    <scope>NUCLEOTIDE SEQUENCE</scope>
    <source>
        <strain evidence="12">JCM 14359</strain>
    </source>
</reference>
<dbReference type="InterPro" id="IPR000014">
    <property type="entry name" value="PAS"/>
</dbReference>
<dbReference type="InterPro" id="IPR036097">
    <property type="entry name" value="HisK_dim/P_sf"/>
</dbReference>
<dbReference type="InterPro" id="IPR003661">
    <property type="entry name" value="HisK_dim/P_dom"/>
</dbReference>
<dbReference type="PROSITE" id="PS50109">
    <property type="entry name" value="HIS_KIN"/>
    <property type="match status" value="1"/>
</dbReference>
<dbReference type="InterPro" id="IPR050736">
    <property type="entry name" value="Sensor_HK_Regulatory"/>
</dbReference>
<dbReference type="SUPFAM" id="SSF52172">
    <property type="entry name" value="CheY-like"/>
    <property type="match status" value="1"/>
</dbReference>
<protein>
    <recommendedName>
        <fullName evidence="2">histidine kinase</fullName>
        <ecNumber evidence="2">2.7.13.3</ecNumber>
    </recommendedName>
</protein>
<dbReference type="Gene3D" id="3.30.450.40">
    <property type="match status" value="1"/>
</dbReference>
<dbReference type="Pfam" id="PF13185">
    <property type="entry name" value="GAF_2"/>
    <property type="match status" value="1"/>
</dbReference>
<dbReference type="AlphaFoldDB" id="A0A830EEK2"/>
<evidence type="ECO:0000256" key="5">
    <source>
        <dbReference type="ARBA" id="ARBA00022777"/>
    </source>
</evidence>
<evidence type="ECO:0000256" key="3">
    <source>
        <dbReference type="ARBA" id="ARBA00022553"/>
    </source>
</evidence>
<sequence length="653" mass="71141">MTPDIETITVLHVDDEPGFPEMVASFLAREDDRFEVKTANSPRRGAELLRRDAIDCIVSDYDMPDQDGIEFLESVRETRPDLPFILYTGKGSEAVASDAISAGATDYLQKQSGNEQYELLANRIRNAVERYNTEREFHQRSSAIEASIDGIAILNRNDEYTFVNQAHADAYGYGDPAALRGSTWRMCYGEAEIEWFESEVFPTLAETGEWRGEAVGTRRDGTTFPQELSLTRLDDGGLICIVRDISEQKRQERALTTLHDATQELITLRDEQAAAEVAVEAARAALDRPLAALWLADADADRLEPVAVSEAGQDLIDDPPTYTGDDSLSWRAFQDDELRVYDDLEAAGEPLNADTPIRSEIVVPLGEHGVMNLGSTETEDFTPVDVSLARTLGKTVEAALSRANRERQLREHRDELGRQNQRLERIINAISHDLRSPLSVAKGRLELAQSEPDGDHLDDTAAALERIETLIQDLVTLAREGERASETEPVDIAEIARASWRNTVTDGATLRVETDLTVRADPGRVQQLLENLVRNSVEHGSTDTRTESGDSVEHGGGASQASGDDSVEHGGVTVTIGACDGGFSVADDGVGIPDDDRDHVFETGYTTSNEGTGFGLSIVQEIANAHGWDVGVAGSADGGARFEITGVDVVSGS</sequence>
<dbReference type="SUPFAM" id="SSF47384">
    <property type="entry name" value="Homodimeric domain of signal transducing histidine kinase"/>
    <property type="match status" value="1"/>
</dbReference>
<comment type="caution">
    <text evidence="12">The sequence shown here is derived from an EMBL/GenBank/DDBJ whole genome shotgun (WGS) entry which is preliminary data.</text>
</comment>
<feature type="domain" description="Histidine kinase" evidence="10">
    <location>
        <begin position="429"/>
        <end position="645"/>
    </location>
</feature>
<dbReference type="PROSITE" id="PS50110">
    <property type="entry name" value="RESPONSE_REGULATORY"/>
    <property type="match status" value="1"/>
</dbReference>
<dbReference type="RefSeq" id="WP_188786565.1">
    <property type="nucleotide sequence ID" value="NZ_BMOC01000006.1"/>
</dbReference>
<keyword evidence="8" id="KW-0175">Coiled coil</keyword>
<dbReference type="SMART" id="SM00388">
    <property type="entry name" value="HisKA"/>
    <property type="match status" value="1"/>
</dbReference>
<dbReference type="SMART" id="SM00065">
    <property type="entry name" value="GAF"/>
    <property type="match status" value="1"/>
</dbReference>
<evidence type="ECO:0000256" key="2">
    <source>
        <dbReference type="ARBA" id="ARBA00012438"/>
    </source>
</evidence>
<dbReference type="EMBL" id="BMOC01000006">
    <property type="protein sequence ID" value="GGJ04423.1"/>
    <property type="molecule type" value="Genomic_DNA"/>
</dbReference>
<dbReference type="SUPFAM" id="SSF55781">
    <property type="entry name" value="GAF domain-like"/>
    <property type="match status" value="1"/>
</dbReference>
<keyword evidence="5" id="KW-0418">Kinase</keyword>
<dbReference type="CDD" id="cd00075">
    <property type="entry name" value="HATPase"/>
    <property type="match status" value="1"/>
</dbReference>
<dbReference type="InterPro" id="IPR035965">
    <property type="entry name" value="PAS-like_dom_sf"/>
</dbReference>
<keyword evidence="6" id="KW-0902">Two-component regulatory system</keyword>
<comment type="catalytic activity">
    <reaction evidence="1">
        <text>ATP + protein L-histidine = ADP + protein N-phospho-L-histidine.</text>
        <dbReference type="EC" id="2.7.13.3"/>
    </reaction>
</comment>
<dbReference type="SMART" id="SM00448">
    <property type="entry name" value="REC"/>
    <property type="match status" value="1"/>
</dbReference>
<feature type="modified residue" description="4-aspartylphosphate" evidence="7">
    <location>
        <position position="60"/>
    </location>
</feature>
<dbReference type="CDD" id="cd00156">
    <property type="entry name" value="REC"/>
    <property type="match status" value="1"/>
</dbReference>
<dbReference type="CDD" id="cd00082">
    <property type="entry name" value="HisKA"/>
    <property type="match status" value="1"/>
</dbReference>
<dbReference type="InterPro" id="IPR004358">
    <property type="entry name" value="Sig_transdc_His_kin-like_C"/>
</dbReference>
<keyword evidence="13" id="KW-1185">Reference proteome</keyword>
<dbReference type="SMART" id="SM00387">
    <property type="entry name" value="HATPase_c"/>
    <property type="match status" value="1"/>
</dbReference>
<gene>
    <name evidence="12" type="ORF">GCM10008995_12820</name>
</gene>
<evidence type="ECO:0000313" key="13">
    <source>
        <dbReference type="Proteomes" id="UP000653099"/>
    </source>
</evidence>
<accession>A0A830EEK2</accession>
<evidence type="ECO:0000256" key="7">
    <source>
        <dbReference type="PROSITE-ProRule" id="PRU00169"/>
    </source>
</evidence>